<evidence type="ECO:0000313" key="4">
    <source>
        <dbReference type="EMBL" id="NMX24751.1"/>
    </source>
</evidence>
<dbReference type="AlphaFoldDB" id="A0A7Y0VBH6"/>
<dbReference type="GO" id="GO:0000049">
    <property type="term" value="F:tRNA binding"/>
    <property type="evidence" value="ECO:0007669"/>
    <property type="project" value="UniProtKB-KW"/>
</dbReference>
<dbReference type="NCBIfam" id="TIGR00256">
    <property type="entry name" value="D-aminoacyl-tRNA deacylase"/>
    <property type="match status" value="1"/>
</dbReference>
<dbReference type="PANTHER" id="PTHR10472:SF5">
    <property type="entry name" value="D-AMINOACYL-TRNA DEACYLASE 1"/>
    <property type="match status" value="1"/>
</dbReference>
<protein>
    <submittedName>
        <fullName evidence="4">D-tyrosyl-tRNA(Tyr) deacylase</fullName>
        <ecNumber evidence="4">3.1.1.96</ecNumber>
    </submittedName>
</protein>
<dbReference type="Pfam" id="PF02580">
    <property type="entry name" value="Tyr_Deacylase"/>
    <property type="match status" value="1"/>
</dbReference>
<dbReference type="SUPFAM" id="SSF69500">
    <property type="entry name" value="DTD-like"/>
    <property type="match status" value="1"/>
</dbReference>
<organism evidence="4">
    <name type="scientific">Streptococcus sanguinis</name>
    <dbReference type="NCBI Taxonomy" id="1305"/>
    <lineage>
        <taxon>Bacteria</taxon>
        <taxon>Bacillati</taxon>
        <taxon>Bacillota</taxon>
        <taxon>Bacilli</taxon>
        <taxon>Lactobacillales</taxon>
        <taxon>Streptococcaceae</taxon>
        <taxon>Streptococcus</taxon>
    </lineage>
</organism>
<dbReference type="EMBL" id="JABBCN010000002">
    <property type="protein sequence ID" value="NMX24751.1"/>
    <property type="molecule type" value="Genomic_DNA"/>
</dbReference>
<dbReference type="GO" id="GO:0005737">
    <property type="term" value="C:cytoplasm"/>
    <property type="evidence" value="ECO:0007669"/>
    <property type="project" value="InterPro"/>
</dbReference>
<dbReference type="InterPro" id="IPR003732">
    <property type="entry name" value="Daa-tRNA_deacyls_DTD"/>
</dbReference>
<evidence type="ECO:0000256" key="3">
    <source>
        <dbReference type="ARBA" id="ARBA00022801"/>
    </source>
</evidence>
<name>A0A7Y0VBH6_STRSA</name>
<dbReference type="Gene3D" id="3.50.80.10">
    <property type="entry name" value="D-tyrosyl-tRNA(Tyr) deacylase"/>
    <property type="match status" value="1"/>
</dbReference>
<comment type="similarity">
    <text evidence="1">Belongs to the DTD family.</text>
</comment>
<comment type="caution">
    <text evidence="4">The sequence shown here is derived from an EMBL/GenBank/DDBJ whole genome shotgun (WGS) entry which is preliminary data.</text>
</comment>
<evidence type="ECO:0000256" key="2">
    <source>
        <dbReference type="ARBA" id="ARBA00022555"/>
    </source>
</evidence>
<evidence type="ECO:0000256" key="1">
    <source>
        <dbReference type="ARBA" id="ARBA00009673"/>
    </source>
</evidence>
<keyword evidence="2" id="KW-0694">RNA-binding</keyword>
<dbReference type="InterPro" id="IPR023509">
    <property type="entry name" value="DTD-like_sf"/>
</dbReference>
<accession>A0A7Y0VBH6</accession>
<gene>
    <name evidence="4" type="primary">dtd</name>
    <name evidence="4" type="ORF">HGP05_05700</name>
</gene>
<proteinExistence type="inferred from homology"/>
<keyword evidence="2" id="KW-0820">tRNA-binding</keyword>
<dbReference type="EC" id="3.1.1.96" evidence="4"/>
<keyword evidence="3 4" id="KW-0378">Hydrolase</keyword>
<dbReference type="GO" id="GO:0051500">
    <property type="term" value="F:D-tyrosyl-tRNA(Tyr) deacylase activity"/>
    <property type="evidence" value="ECO:0007669"/>
    <property type="project" value="TreeGrafter"/>
</dbReference>
<dbReference type="PANTHER" id="PTHR10472">
    <property type="entry name" value="D-TYROSYL-TRNA TYR DEACYLASE"/>
    <property type="match status" value="1"/>
</dbReference>
<reference evidence="4" key="1">
    <citation type="submission" date="2020-04" db="EMBL/GenBank/DDBJ databases">
        <authorList>
            <person name="Chakraborty B."/>
            <person name="Walker A.R."/>
            <person name="Burne R.A."/>
        </authorList>
    </citation>
    <scope>NUCLEOTIDE SEQUENCE [LARGE SCALE GENOMIC DNA]</scope>
    <source>
        <strain evidence="4">BCA8</strain>
    </source>
</reference>
<sequence length="120" mass="13513">MLLVGVGPDDSQEDMDYAVRKIVNIRIFSDAEGKMNLSIKDISGEILSISQFTLHADTKRVIGQPLSRLLRQRWLVIFMMPSILPCSRRLPTRTGIFGADMQVELINDGPVTIILDTKNR</sequence>